<proteinExistence type="predicted"/>
<accession>A0A0P7WCR5</accession>
<evidence type="ECO:0000313" key="3">
    <source>
        <dbReference type="Proteomes" id="UP000034805"/>
    </source>
</evidence>
<name>A0A0P7WCR5_SCLFO</name>
<gene>
    <name evidence="2" type="ORF">Z043_121051</name>
</gene>
<evidence type="ECO:0000256" key="1">
    <source>
        <dbReference type="SAM" id="MobiDB-lite"/>
    </source>
</evidence>
<dbReference type="EMBL" id="JARO02010163">
    <property type="protein sequence ID" value="KPP60917.1"/>
    <property type="molecule type" value="Genomic_DNA"/>
</dbReference>
<feature type="region of interest" description="Disordered" evidence="1">
    <location>
        <begin position="1"/>
        <end position="39"/>
    </location>
</feature>
<dbReference type="AlphaFoldDB" id="A0A0P7WCR5"/>
<comment type="caution">
    <text evidence="2">The sequence shown here is derived from an EMBL/GenBank/DDBJ whole genome shotgun (WGS) entry which is preliminary data.</text>
</comment>
<sequence>MFSRKRKDLSKTPSVSKKSASSSPASAGASTDRQRTKGLSLSTTVLTGDMITGKCCHCYSCLLGERCKDACVRGRREDGARTARGRREDGELRPRVPGRFDVPRGWQLLNGLVNVSHLVVLRLLWRSCYTSAA</sequence>
<evidence type="ECO:0000313" key="2">
    <source>
        <dbReference type="EMBL" id="KPP60917.1"/>
    </source>
</evidence>
<reference evidence="2 3" key="1">
    <citation type="submission" date="2015-08" db="EMBL/GenBank/DDBJ databases">
        <title>The genome of the Asian arowana (Scleropages formosus).</title>
        <authorList>
            <person name="Tan M.H."/>
            <person name="Gan H.M."/>
            <person name="Croft L.J."/>
            <person name="Austin C.M."/>
        </authorList>
    </citation>
    <scope>NUCLEOTIDE SEQUENCE [LARGE SCALE GENOMIC DNA]</scope>
    <source>
        <strain evidence="2">Aro1</strain>
    </source>
</reference>
<organism evidence="2 3">
    <name type="scientific">Scleropages formosus</name>
    <name type="common">Asian bonytongue</name>
    <name type="synonym">Osteoglossum formosum</name>
    <dbReference type="NCBI Taxonomy" id="113540"/>
    <lineage>
        <taxon>Eukaryota</taxon>
        <taxon>Metazoa</taxon>
        <taxon>Chordata</taxon>
        <taxon>Craniata</taxon>
        <taxon>Vertebrata</taxon>
        <taxon>Euteleostomi</taxon>
        <taxon>Actinopterygii</taxon>
        <taxon>Neopterygii</taxon>
        <taxon>Teleostei</taxon>
        <taxon>Osteoglossocephala</taxon>
        <taxon>Osteoglossomorpha</taxon>
        <taxon>Osteoglossiformes</taxon>
        <taxon>Osteoglossidae</taxon>
        <taxon>Scleropages</taxon>
    </lineage>
</organism>
<feature type="compositionally biased region" description="Low complexity" evidence="1">
    <location>
        <begin position="11"/>
        <end position="31"/>
    </location>
</feature>
<protein>
    <submittedName>
        <fullName evidence="2">Uncharacterized protein</fullName>
    </submittedName>
</protein>
<dbReference type="Proteomes" id="UP000034805">
    <property type="component" value="Unassembled WGS sequence"/>
</dbReference>